<dbReference type="AlphaFoldDB" id="A0A8J3N064"/>
<dbReference type="GO" id="GO:0004061">
    <property type="term" value="F:arylformamidase activity"/>
    <property type="evidence" value="ECO:0007669"/>
    <property type="project" value="InterPro"/>
</dbReference>
<dbReference type="PANTHER" id="PTHR31118">
    <property type="entry name" value="CYCLASE-LIKE PROTEIN 2"/>
    <property type="match status" value="1"/>
</dbReference>
<organism evidence="1 2">
    <name type="scientific">Reticulibacter mediterranei</name>
    <dbReference type="NCBI Taxonomy" id="2778369"/>
    <lineage>
        <taxon>Bacteria</taxon>
        <taxon>Bacillati</taxon>
        <taxon>Chloroflexota</taxon>
        <taxon>Ktedonobacteria</taxon>
        <taxon>Ktedonobacterales</taxon>
        <taxon>Reticulibacteraceae</taxon>
        <taxon>Reticulibacter</taxon>
    </lineage>
</organism>
<dbReference type="Pfam" id="PF04199">
    <property type="entry name" value="Cyclase"/>
    <property type="match status" value="1"/>
</dbReference>
<dbReference type="InterPro" id="IPR037175">
    <property type="entry name" value="KFase_sf"/>
</dbReference>
<keyword evidence="2" id="KW-1185">Reference proteome</keyword>
<evidence type="ECO:0000313" key="1">
    <source>
        <dbReference type="EMBL" id="GHO91178.1"/>
    </source>
</evidence>
<dbReference type="PANTHER" id="PTHR31118:SF12">
    <property type="entry name" value="CYCLASE-LIKE PROTEIN 2"/>
    <property type="match status" value="1"/>
</dbReference>
<dbReference type="RefSeq" id="WP_220202092.1">
    <property type="nucleotide sequence ID" value="NZ_BNJK01000001.1"/>
</dbReference>
<reference evidence="1" key="1">
    <citation type="submission" date="2020-10" db="EMBL/GenBank/DDBJ databases">
        <title>Taxonomic study of unclassified bacteria belonging to the class Ktedonobacteria.</title>
        <authorList>
            <person name="Yabe S."/>
            <person name="Wang C.M."/>
            <person name="Zheng Y."/>
            <person name="Sakai Y."/>
            <person name="Cavaletti L."/>
            <person name="Monciardini P."/>
            <person name="Donadio S."/>
        </authorList>
    </citation>
    <scope>NUCLEOTIDE SEQUENCE</scope>
    <source>
        <strain evidence="1">ID150040</strain>
    </source>
</reference>
<gene>
    <name evidence="1" type="ORF">KSF_012260</name>
</gene>
<protein>
    <submittedName>
        <fullName evidence="1">Cyclase</fullName>
    </submittedName>
</protein>
<sequence length="267" mass="28929">MAIWDELQHLQIIDLSVTVSPDLPGSWPTHMAHTTKVWNYYAALDERQGHVASTGPYQTRFWIIDEHCGTHFDAPTHFIPPPDSQLPWANELGLQTGEKVPLRDLGGPAAVVNVTHLTGQGDPGKSPWITAEHIQSWEQEHGPLQAGEVVLLHTGWDKYYVAGPQGDAYCKGPLLFKQGPGWPAPDVGAVLYLYERGVRCLGIDAPSIGATHDGAPAHHEGLSRGMRYVELLTGLAQLPARGAYFLFLPVKVAGATGGPGRAIAFLS</sequence>
<dbReference type="Proteomes" id="UP000597444">
    <property type="component" value="Unassembled WGS sequence"/>
</dbReference>
<dbReference type="InterPro" id="IPR007325">
    <property type="entry name" value="KFase/CYL"/>
</dbReference>
<dbReference type="EMBL" id="BNJK01000001">
    <property type="protein sequence ID" value="GHO91178.1"/>
    <property type="molecule type" value="Genomic_DNA"/>
</dbReference>
<proteinExistence type="predicted"/>
<dbReference type="GO" id="GO:0019441">
    <property type="term" value="P:L-tryptophan catabolic process to kynurenine"/>
    <property type="evidence" value="ECO:0007669"/>
    <property type="project" value="InterPro"/>
</dbReference>
<accession>A0A8J3N064</accession>
<dbReference type="SUPFAM" id="SSF102198">
    <property type="entry name" value="Putative cyclase"/>
    <property type="match status" value="1"/>
</dbReference>
<evidence type="ECO:0000313" key="2">
    <source>
        <dbReference type="Proteomes" id="UP000597444"/>
    </source>
</evidence>
<dbReference type="Gene3D" id="3.50.30.50">
    <property type="entry name" value="Putative cyclase"/>
    <property type="match status" value="1"/>
</dbReference>
<comment type="caution">
    <text evidence="1">The sequence shown here is derived from an EMBL/GenBank/DDBJ whole genome shotgun (WGS) entry which is preliminary data.</text>
</comment>
<name>A0A8J3N064_9CHLR</name>